<dbReference type="Pfam" id="PF07715">
    <property type="entry name" value="Plug"/>
    <property type="match status" value="1"/>
</dbReference>
<dbReference type="EMBL" id="CP013002">
    <property type="protein sequence ID" value="ALL12436.1"/>
    <property type="molecule type" value="Genomic_DNA"/>
</dbReference>
<dbReference type="Gene3D" id="2.170.130.10">
    <property type="entry name" value="TonB-dependent receptor, plug domain"/>
    <property type="match status" value="1"/>
</dbReference>
<evidence type="ECO:0000256" key="3">
    <source>
        <dbReference type="ARBA" id="ARBA00023237"/>
    </source>
</evidence>
<proteinExistence type="inferred from homology"/>
<dbReference type="InterPro" id="IPR000531">
    <property type="entry name" value="Beta-barrel_TonB"/>
</dbReference>
<comment type="subcellular location">
    <subcellularLocation>
        <location evidence="1 4">Cell outer membrane</location>
    </subcellularLocation>
</comment>
<keyword evidence="9" id="KW-1185">Reference proteome</keyword>
<reference evidence="8 9" key="1">
    <citation type="submission" date="2015-10" db="EMBL/GenBank/DDBJ databases">
        <title>Conservation of the essential genome among Caulobacter and Brevundimonas species.</title>
        <authorList>
            <person name="Scott D."/>
            <person name="Ely B."/>
        </authorList>
    </citation>
    <scope>NUCLEOTIDE SEQUENCE [LARGE SCALE GENOMIC DNA]</scope>
    <source>
        <strain evidence="8 9">CB4</strain>
    </source>
</reference>
<feature type="chain" id="PRO_5006052440" evidence="5">
    <location>
        <begin position="23"/>
        <end position="896"/>
    </location>
</feature>
<dbReference type="OrthoDB" id="5476657at2"/>
<feature type="domain" description="TonB-dependent receptor plug" evidence="7">
    <location>
        <begin position="55"/>
        <end position="152"/>
    </location>
</feature>
<evidence type="ECO:0000313" key="9">
    <source>
        <dbReference type="Proteomes" id="UP000056905"/>
    </source>
</evidence>
<keyword evidence="2 4" id="KW-0472">Membrane</keyword>
<evidence type="ECO:0000259" key="6">
    <source>
        <dbReference type="Pfam" id="PF00593"/>
    </source>
</evidence>
<evidence type="ECO:0000256" key="5">
    <source>
        <dbReference type="SAM" id="SignalP"/>
    </source>
</evidence>
<sequence length="896" mass="98419">MNFRVVLMGAVSALGLASMANAQVASTETAEVSELVITARRPLAESEATALQVQRASDSLVSVLSADAVGDLPDQNIAFAIGRLPGVAVQRDQGQARYVNLRGAPVYWTTLSFDGLSVVSPQGRDSRFDNIPSAIASQISVQKAIVPSMPGDTVAGNVDIRTRRAFDHKGQKISGKIGVGKVELGGGTELDTSLVYSNIFMDGKLGLVAQGSFYSRDMVTNNWETDPYLGNTVDPSKRFAREHENKHYRLNRSNFSGSTRVDYQFDDNNTVFASTINTFFRDDELRDNFIFRLDQGTDAAGNAYNSANFINANSPTFGTVYGARINGRVDYRDTKEFMTTNTVGGEHALSGWNLSWRANYTFTDDGRDTPVTAAFQSPSSFLLRPTVEYDLRNGDVNTIKLFSTGGTTTARTKGAQVTNIEAFQFPATSIGNVEGGDITSAWTGKFDLDHEGQLFGLPTKFEFGGLYTDRTKKSRETAFSRSFTAANAVPWAFFAIDDAYMGTQNLNYSFRYTNAGATTAYMDNLVATGVATRSDTRGNFWKVSEKITAAYGMATTTFDWGNLVYGARVEMIENTGQAYVNFPAVGATPAETRLVNTSSDETLVYPSLHLNWNVTDEVKLRVGLTTSASRADFDDLRPNFSINDANQSISGGNPNAKPEKQIGLDTYVEWYMTPEGFFSAGLFYKDISDVLVQKADTFGLDTLDVPGLDRSNYLFTKVDNGGDGHLQGVEVFFSGTAKKLVSDLNLPEWMEGFGTRLSGTWTSSEVTLPTVGGVPARKISVLGTSDAVYNLQAIYEKYGLTVRLAYQYRTPWGESVGSYRVTNGVVNPADNGDIFWDADEELDLSVRYQVNQNFEVYLDGVNLTDQGARRYGDQKRYPIEYETFGRRYVAGVRFNF</sequence>
<dbReference type="InterPro" id="IPR036942">
    <property type="entry name" value="Beta-barrel_TonB_sf"/>
</dbReference>
<dbReference type="InterPro" id="IPR012910">
    <property type="entry name" value="Plug_dom"/>
</dbReference>
<comment type="similarity">
    <text evidence="4">Belongs to the TonB-dependent receptor family.</text>
</comment>
<evidence type="ECO:0000256" key="2">
    <source>
        <dbReference type="ARBA" id="ARBA00023136"/>
    </source>
</evidence>
<feature type="domain" description="TonB-dependent receptor-like beta-barrel" evidence="6">
    <location>
        <begin position="304"/>
        <end position="863"/>
    </location>
</feature>
<keyword evidence="8" id="KW-0675">Receptor</keyword>
<dbReference type="InterPro" id="IPR010104">
    <property type="entry name" value="TonB_rcpt_bac"/>
</dbReference>
<keyword evidence="3" id="KW-0998">Cell outer membrane</keyword>
<evidence type="ECO:0000256" key="4">
    <source>
        <dbReference type="RuleBase" id="RU003357"/>
    </source>
</evidence>
<evidence type="ECO:0000259" key="7">
    <source>
        <dbReference type="Pfam" id="PF07715"/>
    </source>
</evidence>
<organism evidence="8 9">
    <name type="scientific">Caulobacter henricii</name>
    <dbReference type="NCBI Taxonomy" id="69395"/>
    <lineage>
        <taxon>Bacteria</taxon>
        <taxon>Pseudomonadati</taxon>
        <taxon>Pseudomonadota</taxon>
        <taxon>Alphaproteobacteria</taxon>
        <taxon>Caulobacterales</taxon>
        <taxon>Caulobacteraceae</taxon>
        <taxon>Caulobacter</taxon>
    </lineage>
</organism>
<feature type="signal peptide" evidence="5">
    <location>
        <begin position="1"/>
        <end position="22"/>
    </location>
</feature>
<dbReference type="Gene3D" id="2.40.170.20">
    <property type="entry name" value="TonB-dependent receptor, beta-barrel domain"/>
    <property type="match status" value="1"/>
</dbReference>
<dbReference type="Pfam" id="PF00593">
    <property type="entry name" value="TonB_dep_Rec_b-barrel"/>
    <property type="match status" value="1"/>
</dbReference>
<dbReference type="NCBIfam" id="TIGR01782">
    <property type="entry name" value="TonB-Xanth-Caul"/>
    <property type="match status" value="1"/>
</dbReference>
<evidence type="ECO:0000256" key="1">
    <source>
        <dbReference type="ARBA" id="ARBA00004442"/>
    </source>
</evidence>
<dbReference type="GO" id="GO:0009279">
    <property type="term" value="C:cell outer membrane"/>
    <property type="evidence" value="ECO:0007669"/>
    <property type="project" value="UniProtKB-SubCell"/>
</dbReference>
<dbReference type="PANTHER" id="PTHR40980">
    <property type="entry name" value="PLUG DOMAIN-CONTAINING PROTEIN"/>
    <property type="match status" value="1"/>
</dbReference>
<evidence type="ECO:0000313" key="8">
    <source>
        <dbReference type="EMBL" id="ALL12436.1"/>
    </source>
</evidence>
<keyword evidence="4" id="KW-0798">TonB box</keyword>
<name>A0A0P0NX11_9CAUL</name>
<dbReference type="Proteomes" id="UP000056905">
    <property type="component" value="Chromosome"/>
</dbReference>
<dbReference type="AlphaFoldDB" id="A0A0P0NX11"/>
<protein>
    <submittedName>
        <fullName evidence="8">TonB-dependent receptor</fullName>
    </submittedName>
</protein>
<keyword evidence="5" id="KW-0732">Signal</keyword>
<dbReference type="RefSeq" id="WP_062144143.1">
    <property type="nucleotide sequence ID" value="NZ_CP013002.1"/>
</dbReference>
<dbReference type="InterPro" id="IPR037066">
    <property type="entry name" value="Plug_dom_sf"/>
</dbReference>
<dbReference type="STRING" id="69395.AQ619_03195"/>
<accession>A0A0P0NX11</accession>
<dbReference type="KEGG" id="chq:AQ619_03195"/>
<dbReference type="SUPFAM" id="SSF56935">
    <property type="entry name" value="Porins"/>
    <property type="match status" value="1"/>
</dbReference>
<dbReference type="PANTHER" id="PTHR40980:SF4">
    <property type="entry name" value="TONB-DEPENDENT RECEPTOR-LIKE BETA-BARREL DOMAIN-CONTAINING PROTEIN"/>
    <property type="match status" value="1"/>
</dbReference>
<gene>
    <name evidence="8" type="ORF">AQ619_03195</name>
</gene>